<sequence>MWHEGRLVIFFVLTWVQAIVLAQGSSSLFTSYVPLAVRSPYLSAWLNTTNIPFNTTNPFDPNIERAPSRWPLFYGNANQILGWAGLIRVDNVTFKFLGNPGAPGNLNRSILTDLKLTPTRTILNATAGPVDLQITWLSPIEPSDLVAQSLPFSYMSVQVKSNDGQSHSVQVYSDISAEWSSGDRKQAVNWDVITTDQVVFHEQMLQVPQALSETASQALDATTYWGMQQGTGVTYMADTDSNCRNLFANQGSLANTVSSGPLPINNPFTVYAISKSLGSVGSDLTAPVIWGVGMLRDPAVAYLTPGGTVENRDPYWKTAHSTLHDAVTSALLDTSNAFDRSSRLDASILQNAAKVSSNYADLVSVAARQAMAGIETTVSPSNASDIMMFMKDIGASSSNVRVSPVEVLYSSFPSFLFVNASYGGYLLKPLLELSNSSHWTFDYAPQDLGTYPNATGNLEAHNEEVEQTGNMLIMTLAHARASGDGSLISEYYNLLKGWGDYLVANSFPVPSNQLNADQQSKANSTNLAIKGMIGIQALSQISQILNNQADFEHYSTIATTYVNMWRSLALSTDTSTPQHVLSNYGASSSSWVLPYNLFADKWLQTNLIPDTVYSNEEAFLKTLTSSNIDGLSIVNDPTSPSRPGNTAWTLFTAATVNDTSVRDSLILPIWNHVSQNNSGTIFPTNFDLNNQGSANGNNASPGVGGIFAPLALTIPKANIIVPATSGKSASSPSEKKTNVGAIVGGVIAGIVGLGILIFLVIFFWRRSREEQGDTIEKAIIQPGDTVPEVFPYNSVTPHEQLPQASQPTFSTQSPADSNELGSTPVGMFPSSKARSRALPPTPRSTPPMSSSAYSTSDQTASSREPPSRATSSRSRAPTSPISSHEVQGLRVEVENLRRVMQSFQNDRFDPPPEYGHE</sequence>
<name>A0ACB8U172_9APHY</name>
<evidence type="ECO:0000313" key="2">
    <source>
        <dbReference type="Proteomes" id="UP001055072"/>
    </source>
</evidence>
<gene>
    <name evidence="1" type="ORF">BDY19DRAFT_1057674</name>
</gene>
<proteinExistence type="predicted"/>
<reference evidence="1" key="1">
    <citation type="journal article" date="2021" name="Environ. Microbiol.">
        <title>Gene family expansions and transcriptome signatures uncover fungal adaptations to wood decay.</title>
        <authorList>
            <person name="Hage H."/>
            <person name="Miyauchi S."/>
            <person name="Viragh M."/>
            <person name="Drula E."/>
            <person name="Min B."/>
            <person name="Chaduli D."/>
            <person name="Navarro D."/>
            <person name="Favel A."/>
            <person name="Norest M."/>
            <person name="Lesage-Meessen L."/>
            <person name="Balint B."/>
            <person name="Merenyi Z."/>
            <person name="de Eugenio L."/>
            <person name="Morin E."/>
            <person name="Martinez A.T."/>
            <person name="Baldrian P."/>
            <person name="Stursova M."/>
            <person name="Martinez M.J."/>
            <person name="Novotny C."/>
            <person name="Magnuson J.K."/>
            <person name="Spatafora J.W."/>
            <person name="Maurice S."/>
            <person name="Pangilinan J."/>
            <person name="Andreopoulos W."/>
            <person name="LaButti K."/>
            <person name="Hundley H."/>
            <person name="Na H."/>
            <person name="Kuo A."/>
            <person name="Barry K."/>
            <person name="Lipzen A."/>
            <person name="Henrissat B."/>
            <person name="Riley R."/>
            <person name="Ahrendt S."/>
            <person name="Nagy L.G."/>
            <person name="Grigoriev I.V."/>
            <person name="Martin F."/>
            <person name="Rosso M.N."/>
        </authorList>
    </citation>
    <scope>NUCLEOTIDE SEQUENCE</scope>
    <source>
        <strain evidence="1">CBS 384.51</strain>
    </source>
</reference>
<evidence type="ECO:0000313" key="1">
    <source>
        <dbReference type="EMBL" id="KAI0088041.1"/>
    </source>
</evidence>
<dbReference type="Proteomes" id="UP001055072">
    <property type="component" value="Unassembled WGS sequence"/>
</dbReference>
<comment type="caution">
    <text evidence="1">The sequence shown here is derived from an EMBL/GenBank/DDBJ whole genome shotgun (WGS) entry which is preliminary data.</text>
</comment>
<keyword evidence="2" id="KW-1185">Reference proteome</keyword>
<organism evidence="1 2">
    <name type="scientific">Irpex rosettiformis</name>
    <dbReference type="NCBI Taxonomy" id="378272"/>
    <lineage>
        <taxon>Eukaryota</taxon>
        <taxon>Fungi</taxon>
        <taxon>Dikarya</taxon>
        <taxon>Basidiomycota</taxon>
        <taxon>Agaricomycotina</taxon>
        <taxon>Agaricomycetes</taxon>
        <taxon>Polyporales</taxon>
        <taxon>Irpicaceae</taxon>
        <taxon>Irpex</taxon>
    </lineage>
</organism>
<accession>A0ACB8U172</accession>
<protein>
    <submittedName>
        <fullName evidence="1">Uncharacterized protein</fullName>
    </submittedName>
</protein>
<dbReference type="EMBL" id="MU274915">
    <property type="protein sequence ID" value="KAI0088041.1"/>
    <property type="molecule type" value="Genomic_DNA"/>
</dbReference>